<feature type="domain" description="G-patch" evidence="2">
    <location>
        <begin position="98"/>
        <end position="135"/>
    </location>
</feature>
<proteinExistence type="predicted"/>
<evidence type="ECO:0000256" key="1">
    <source>
        <dbReference type="SAM" id="MobiDB-lite"/>
    </source>
</evidence>
<dbReference type="InterPro" id="IPR000467">
    <property type="entry name" value="G_patch_dom"/>
</dbReference>
<dbReference type="GO" id="GO:0003676">
    <property type="term" value="F:nucleic acid binding"/>
    <property type="evidence" value="ECO:0007669"/>
    <property type="project" value="InterPro"/>
</dbReference>
<protein>
    <recommendedName>
        <fullName evidence="2">G-patch domain-containing protein</fullName>
    </recommendedName>
</protein>
<dbReference type="Pfam" id="PF01585">
    <property type="entry name" value="G-patch"/>
    <property type="match status" value="1"/>
</dbReference>
<comment type="caution">
    <text evidence="3">The sequence shown here is derived from an EMBL/GenBank/DDBJ whole genome shotgun (WGS) entry which is preliminary data.</text>
</comment>
<gene>
    <name evidence="3" type="ORF">Tci_054073</name>
</gene>
<organism evidence="3">
    <name type="scientific">Tanacetum cinerariifolium</name>
    <name type="common">Dalmatian daisy</name>
    <name type="synonym">Chrysanthemum cinerariifolium</name>
    <dbReference type="NCBI Taxonomy" id="118510"/>
    <lineage>
        <taxon>Eukaryota</taxon>
        <taxon>Viridiplantae</taxon>
        <taxon>Streptophyta</taxon>
        <taxon>Embryophyta</taxon>
        <taxon>Tracheophyta</taxon>
        <taxon>Spermatophyta</taxon>
        <taxon>Magnoliopsida</taxon>
        <taxon>eudicotyledons</taxon>
        <taxon>Gunneridae</taxon>
        <taxon>Pentapetalae</taxon>
        <taxon>asterids</taxon>
        <taxon>campanulids</taxon>
        <taxon>Asterales</taxon>
        <taxon>Asteraceae</taxon>
        <taxon>Asteroideae</taxon>
        <taxon>Anthemideae</taxon>
        <taxon>Anthemidinae</taxon>
        <taxon>Tanacetum</taxon>
    </lineage>
</organism>
<sequence>MGSQAELVCRKLEAKHHEIRDGDSDFEACYNNKKRRIYTPNKEGTFKAMDFASSRKRKQESIFTSTGCANMFKEDIKHRRAKELGNTKLNKKLYQLKKLGAGSKLLERMTWEGGGLGKCGQGIFLSIEVNTRPNNLLTSNVIASQQQFEENEEEDEALSRPLKKKKTEHVTNDDFPLLEPNKTILIVKENQDDPKRKQLNYLNPISTNIKSEPKV</sequence>
<reference evidence="3" key="1">
    <citation type="journal article" date="2019" name="Sci. Rep.">
        <title>Draft genome of Tanacetum cinerariifolium, the natural source of mosquito coil.</title>
        <authorList>
            <person name="Yamashiro T."/>
            <person name="Shiraishi A."/>
            <person name="Satake H."/>
            <person name="Nakayama K."/>
        </authorList>
    </citation>
    <scope>NUCLEOTIDE SEQUENCE</scope>
</reference>
<feature type="region of interest" description="Disordered" evidence="1">
    <location>
        <begin position="146"/>
        <end position="175"/>
    </location>
</feature>
<evidence type="ECO:0000313" key="3">
    <source>
        <dbReference type="EMBL" id="GEU82095.1"/>
    </source>
</evidence>
<evidence type="ECO:0000259" key="2">
    <source>
        <dbReference type="PROSITE" id="PS50174"/>
    </source>
</evidence>
<dbReference type="EMBL" id="BKCJ010008415">
    <property type="protein sequence ID" value="GEU82095.1"/>
    <property type="molecule type" value="Genomic_DNA"/>
</dbReference>
<name>A0A6L2NBV0_TANCI</name>
<accession>A0A6L2NBV0</accession>
<dbReference type="PROSITE" id="PS50174">
    <property type="entry name" value="G_PATCH"/>
    <property type="match status" value="1"/>
</dbReference>
<dbReference type="AlphaFoldDB" id="A0A6L2NBV0"/>